<evidence type="ECO:0000313" key="8">
    <source>
        <dbReference type="EMBL" id="JAT94138.1"/>
    </source>
</evidence>
<comment type="subcellular location">
    <subcellularLocation>
        <location evidence="1">Membrane</location>
        <topology evidence="1">Single-pass type II membrane protein</topology>
    </subcellularLocation>
</comment>
<keyword evidence="4" id="KW-0735">Signal-anchor</keyword>
<keyword evidence="5 7" id="KW-1133">Transmembrane helix</keyword>
<comment type="similarity">
    <text evidence="2">Belongs to the glycosyltransferase 31 family. Beta3-Gal-T subfamily.</text>
</comment>
<accession>A0A1E1X4H8</accession>
<evidence type="ECO:0000256" key="7">
    <source>
        <dbReference type="SAM" id="Phobius"/>
    </source>
</evidence>
<evidence type="ECO:0000256" key="6">
    <source>
        <dbReference type="ARBA" id="ARBA00023136"/>
    </source>
</evidence>
<dbReference type="Gene3D" id="3.90.550.50">
    <property type="match status" value="1"/>
</dbReference>
<protein>
    <submittedName>
        <fullName evidence="8">Putative rhip mic-2099 secreted protein</fullName>
    </submittedName>
</protein>
<dbReference type="PANTHER" id="PTHR23033:SF49">
    <property type="entry name" value="PUTATIVE-RELATED"/>
    <property type="match status" value="1"/>
</dbReference>
<dbReference type="InterPro" id="IPR026050">
    <property type="entry name" value="C1GALT1/C1GALT1_chp1"/>
</dbReference>
<evidence type="ECO:0000256" key="3">
    <source>
        <dbReference type="ARBA" id="ARBA00022692"/>
    </source>
</evidence>
<dbReference type="PANTHER" id="PTHR23033">
    <property type="entry name" value="BETA1,3-GALACTOSYLTRANSFERASE"/>
    <property type="match status" value="1"/>
</dbReference>
<reference evidence="8" key="1">
    <citation type="journal article" date="2017" name="Front. Cell. Infect. Microbiol.">
        <title>The Distinct Transcriptional Response of the Midgut of Amblyomma sculptum and Amblyomma aureolatum Ticks to Rickettsia rickettsii Correlates to Their Differences in Susceptibility to Infection.</title>
        <authorList>
            <person name="Martins L.A."/>
            <person name="Galletti M.F.B.M."/>
            <person name="Ribeiro J.M."/>
            <person name="Fujita A."/>
            <person name="Costa F.B."/>
            <person name="Labruna M.B."/>
            <person name="Daffre S."/>
            <person name="Fogaca A.C."/>
        </authorList>
    </citation>
    <scope>NUCLEOTIDE SEQUENCE</scope>
</reference>
<keyword evidence="6 7" id="KW-0472">Membrane</keyword>
<keyword evidence="3 7" id="KW-0812">Transmembrane</keyword>
<dbReference type="EMBL" id="GFAC01005050">
    <property type="protein sequence ID" value="JAT94138.1"/>
    <property type="molecule type" value="mRNA"/>
</dbReference>
<proteinExistence type="evidence at transcript level"/>
<sequence>MQGFVRVGAFLVATVSGSLLAVIVLQYREILETTNQLATPASYAPPSPGYRNWLSDQGLERTSLQNGVNEAHVLYERVPVLCLIHATSTQQARAALNTWSRRCNRAVFFGTFSDPYVPIERVSDSCSLFRRVVRKHGGSFRWLLLVDDETFAVVENLRFYVAPLNASAVHYLGHPVRGAPFHNALAAGILLSEGAVRALQPPSDRAVRCRNGDHQLDFAQLDKYVGAQLRRGGHPVEPVDTRDPLRRGRFNPLGVEKMLVPGSVSYSDPYWRTSFFRSPEGAHCCSRRAVTFHGINPVDMFLLEYLVYGLRVGSSRGVGQVSPTSSPPALAPMELTSLLRGKAFIKPYGIGSIT</sequence>
<evidence type="ECO:0000256" key="2">
    <source>
        <dbReference type="ARBA" id="ARBA00006462"/>
    </source>
</evidence>
<organism evidence="8">
    <name type="scientific">Amblyomma aureolatum</name>
    <dbReference type="NCBI Taxonomy" id="187763"/>
    <lineage>
        <taxon>Eukaryota</taxon>
        <taxon>Metazoa</taxon>
        <taxon>Ecdysozoa</taxon>
        <taxon>Arthropoda</taxon>
        <taxon>Chelicerata</taxon>
        <taxon>Arachnida</taxon>
        <taxon>Acari</taxon>
        <taxon>Parasitiformes</taxon>
        <taxon>Ixodida</taxon>
        <taxon>Ixodoidea</taxon>
        <taxon>Ixodidae</taxon>
        <taxon>Amblyomminae</taxon>
        <taxon>Amblyomma</taxon>
    </lineage>
</organism>
<name>A0A1E1X4H8_9ACAR</name>
<dbReference type="AlphaFoldDB" id="A0A1E1X4H8"/>
<evidence type="ECO:0000256" key="5">
    <source>
        <dbReference type="ARBA" id="ARBA00022989"/>
    </source>
</evidence>
<evidence type="ECO:0000256" key="4">
    <source>
        <dbReference type="ARBA" id="ARBA00022968"/>
    </source>
</evidence>
<dbReference type="GO" id="GO:0016263">
    <property type="term" value="F:glycoprotein-N-acetylgalactosamine 3-beta-galactosyltransferase activity"/>
    <property type="evidence" value="ECO:0007669"/>
    <property type="project" value="TreeGrafter"/>
</dbReference>
<feature type="transmembrane region" description="Helical" evidence="7">
    <location>
        <begin position="7"/>
        <end position="27"/>
    </location>
</feature>
<dbReference type="GO" id="GO:0016020">
    <property type="term" value="C:membrane"/>
    <property type="evidence" value="ECO:0007669"/>
    <property type="project" value="UniProtKB-SubCell"/>
</dbReference>
<evidence type="ECO:0000256" key="1">
    <source>
        <dbReference type="ARBA" id="ARBA00004606"/>
    </source>
</evidence>